<sequence length="452" mass="50815">MEASFDQTFLSQIEGPQCPSSDKEQDKVPQSATHVSDAEISISRLNDFGAIGSDLWDSAEEHGVDSELYKQSHKFFDAIDWQALAQTATRYRDGIQCSYVDAGRFSVGQFNMVRRLDFVDGVRWVARVRLPPEATIVPLERYDSRRAFDIEVASMKFLKSKSTIPVPEVYVYDHDPSNQVGASYMLIEYIHGTVAHDLASTKDSAPGMFGTPEQDQRFRQQMAKIQAQVLTFRFPKIGSLYYDNDTDNFYIGADIITGRGPWASSVDYYCDLTDFLLRESAALYLSHRFPEKNTYFCAPVLLNYLMSTHSKNSDGPYSLVNRDFGSHNILVDNDFNIVGVIDFDGIFASPPEAAAQYPVLSSMDPEPPGITVTNPYALERIERTKPQLAKYKEWLMKYEAELGNGNVAISSLLGSRGAIIYQGFVSCSELLGFQNERWFASALAMLREYAKA</sequence>
<protein>
    <submittedName>
        <fullName evidence="1">Uncharacterized protein</fullName>
    </submittedName>
</protein>
<organism evidence="1 2">
    <name type="scientific">Xylaria curta</name>
    <dbReference type="NCBI Taxonomy" id="42375"/>
    <lineage>
        <taxon>Eukaryota</taxon>
        <taxon>Fungi</taxon>
        <taxon>Dikarya</taxon>
        <taxon>Ascomycota</taxon>
        <taxon>Pezizomycotina</taxon>
        <taxon>Sordariomycetes</taxon>
        <taxon>Xylariomycetidae</taxon>
        <taxon>Xylariales</taxon>
        <taxon>Xylariaceae</taxon>
        <taxon>Xylaria</taxon>
    </lineage>
</organism>
<reference evidence="1" key="1">
    <citation type="submission" date="2022-10" db="EMBL/GenBank/DDBJ databases">
        <title>Genome Sequence of Xylaria curta.</title>
        <authorList>
            <person name="Buettner E."/>
        </authorList>
    </citation>
    <scope>NUCLEOTIDE SEQUENCE</scope>
    <source>
        <strain evidence="1">Babe10</strain>
    </source>
</reference>
<keyword evidence="2" id="KW-1185">Reference proteome</keyword>
<evidence type="ECO:0000313" key="2">
    <source>
        <dbReference type="Proteomes" id="UP001143856"/>
    </source>
</evidence>
<accession>A0ACC1PH94</accession>
<proteinExistence type="predicted"/>
<evidence type="ECO:0000313" key="1">
    <source>
        <dbReference type="EMBL" id="KAJ2991269.1"/>
    </source>
</evidence>
<comment type="caution">
    <text evidence="1">The sequence shown here is derived from an EMBL/GenBank/DDBJ whole genome shotgun (WGS) entry which is preliminary data.</text>
</comment>
<dbReference type="EMBL" id="JAPDGR010000343">
    <property type="protein sequence ID" value="KAJ2991269.1"/>
    <property type="molecule type" value="Genomic_DNA"/>
</dbReference>
<dbReference type="Proteomes" id="UP001143856">
    <property type="component" value="Unassembled WGS sequence"/>
</dbReference>
<gene>
    <name evidence="1" type="ORF">NUW58_g2575</name>
</gene>
<name>A0ACC1PH94_9PEZI</name>